<sequence length="85" mass="9530">MQSVRKKRAALALVEAETRNSAARTARQVKDAAQTSLSRVISAPQRVEVWCDTRTSHDLRVHVYGPDLFGGFTVRLQPCGRRTLH</sequence>
<keyword evidence="2" id="KW-1185">Reference proteome</keyword>
<evidence type="ECO:0000313" key="2">
    <source>
        <dbReference type="Proteomes" id="UP000321750"/>
    </source>
</evidence>
<dbReference type="AlphaFoldDB" id="A0A512JMT2"/>
<protein>
    <submittedName>
        <fullName evidence="1">Uncharacterized protein</fullName>
    </submittedName>
</protein>
<dbReference type="Proteomes" id="UP000321750">
    <property type="component" value="Unassembled WGS sequence"/>
</dbReference>
<evidence type="ECO:0000313" key="1">
    <source>
        <dbReference type="EMBL" id="GEP11280.1"/>
    </source>
</evidence>
<gene>
    <name evidence="1" type="ORF">MGN01_31250</name>
</gene>
<name>A0A512JMT2_9HYPH</name>
<organism evidence="1 2">
    <name type="scientific">Methylobacterium gnaphalii</name>
    <dbReference type="NCBI Taxonomy" id="1010610"/>
    <lineage>
        <taxon>Bacteria</taxon>
        <taxon>Pseudomonadati</taxon>
        <taxon>Pseudomonadota</taxon>
        <taxon>Alphaproteobacteria</taxon>
        <taxon>Hyphomicrobiales</taxon>
        <taxon>Methylobacteriaceae</taxon>
        <taxon>Methylobacterium</taxon>
    </lineage>
</organism>
<reference evidence="1 2" key="1">
    <citation type="submission" date="2019-07" db="EMBL/GenBank/DDBJ databases">
        <title>Whole genome shotgun sequence of Methylobacterium gnaphalii NBRC 107716.</title>
        <authorList>
            <person name="Hosoyama A."/>
            <person name="Uohara A."/>
            <person name="Ohji S."/>
            <person name="Ichikawa N."/>
        </authorList>
    </citation>
    <scope>NUCLEOTIDE SEQUENCE [LARGE SCALE GENOMIC DNA]</scope>
    <source>
        <strain evidence="1 2">NBRC 107716</strain>
    </source>
</reference>
<comment type="caution">
    <text evidence="1">The sequence shown here is derived from an EMBL/GenBank/DDBJ whole genome shotgun (WGS) entry which is preliminary data.</text>
</comment>
<accession>A0A512JMT2</accession>
<dbReference type="EMBL" id="BJZV01000017">
    <property type="protein sequence ID" value="GEP11280.1"/>
    <property type="molecule type" value="Genomic_DNA"/>
</dbReference>
<proteinExistence type="predicted"/>